<reference evidence="7" key="1">
    <citation type="journal article" date="2021" name="G3 (Bethesda)">
        <title>Genome and transcriptome analysis of the beet armyworm Spodoptera exigua reveals targets for pest control. .</title>
        <authorList>
            <person name="Simon S."/>
            <person name="Breeschoten T."/>
            <person name="Jansen H.J."/>
            <person name="Dirks R.P."/>
            <person name="Schranz M.E."/>
            <person name="Ros V.I.D."/>
        </authorList>
    </citation>
    <scope>NUCLEOTIDE SEQUENCE</scope>
    <source>
        <strain evidence="7">TB_SE_WUR_2020</strain>
    </source>
</reference>
<proteinExistence type="predicted"/>
<evidence type="ECO:0000259" key="6">
    <source>
        <dbReference type="Pfam" id="PF00324"/>
    </source>
</evidence>
<feature type="transmembrane region" description="Helical" evidence="5">
    <location>
        <begin position="20"/>
        <end position="37"/>
    </location>
</feature>
<keyword evidence="4 5" id="KW-0472">Membrane</keyword>
<protein>
    <recommendedName>
        <fullName evidence="6">Amino acid permease/ SLC12A domain-containing protein</fullName>
    </recommendedName>
</protein>
<sequence length="186" mass="21059">MLFYEVLIVPFSLTGKPPDVLAFGITLMMMLILIAGVRKSLFFNNLLNAINLSIWVFIMTAGLFYVDVTNWTEHNGFLPYGWSGVSIFIINVLLLMLITGNYYSDMTQGILETNKRPYITMTLKRLQHYTNWRSKDIIKVFTGAATCFYAFIGFDIIATTGEEANNPKRSIPLAIVYSLGIILLAY</sequence>
<accession>A0A922M5Z5</accession>
<dbReference type="Gene3D" id="1.20.1740.10">
    <property type="entry name" value="Amino acid/polyamine transporter I"/>
    <property type="match status" value="1"/>
</dbReference>
<evidence type="ECO:0000256" key="1">
    <source>
        <dbReference type="ARBA" id="ARBA00004141"/>
    </source>
</evidence>
<dbReference type="GO" id="GO:0015171">
    <property type="term" value="F:amino acid transmembrane transporter activity"/>
    <property type="evidence" value="ECO:0007669"/>
    <property type="project" value="TreeGrafter"/>
</dbReference>
<dbReference type="AlphaFoldDB" id="A0A922M5Z5"/>
<feature type="transmembrane region" description="Helical" evidence="5">
    <location>
        <begin position="49"/>
        <end position="68"/>
    </location>
</feature>
<name>A0A922M5Z5_SPOEX</name>
<gene>
    <name evidence="7" type="ORF">HF086_004484</name>
</gene>
<evidence type="ECO:0000256" key="3">
    <source>
        <dbReference type="ARBA" id="ARBA00022989"/>
    </source>
</evidence>
<comment type="caution">
    <text evidence="7">The sequence shown here is derived from an EMBL/GenBank/DDBJ whole genome shotgun (WGS) entry which is preliminary data.</text>
</comment>
<feature type="transmembrane region" description="Helical" evidence="5">
    <location>
        <begin position="80"/>
        <end position="98"/>
    </location>
</feature>
<evidence type="ECO:0000256" key="5">
    <source>
        <dbReference type="SAM" id="Phobius"/>
    </source>
</evidence>
<organism evidence="7 8">
    <name type="scientific">Spodoptera exigua</name>
    <name type="common">Beet armyworm</name>
    <name type="synonym">Noctua fulgens</name>
    <dbReference type="NCBI Taxonomy" id="7107"/>
    <lineage>
        <taxon>Eukaryota</taxon>
        <taxon>Metazoa</taxon>
        <taxon>Ecdysozoa</taxon>
        <taxon>Arthropoda</taxon>
        <taxon>Hexapoda</taxon>
        <taxon>Insecta</taxon>
        <taxon>Pterygota</taxon>
        <taxon>Neoptera</taxon>
        <taxon>Endopterygota</taxon>
        <taxon>Lepidoptera</taxon>
        <taxon>Glossata</taxon>
        <taxon>Ditrysia</taxon>
        <taxon>Noctuoidea</taxon>
        <taxon>Noctuidae</taxon>
        <taxon>Amphipyrinae</taxon>
        <taxon>Spodoptera</taxon>
    </lineage>
</organism>
<comment type="subcellular location">
    <subcellularLocation>
        <location evidence="1">Membrane</location>
        <topology evidence="1">Multi-pass membrane protein</topology>
    </subcellularLocation>
</comment>
<dbReference type="Proteomes" id="UP000814243">
    <property type="component" value="Unassembled WGS sequence"/>
</dbReference>
<dbReference type="EMBL" id="JACEFF010000826">
    <property type="protein sequence ID" value="KAH9630351.1"/>
    <property type="molecule type" value="Genomic_DNA"/>
</dbReference>
<dbReference type="Pfam" id="PF00324">
    <property type="entry name" value="AA_permease"/>
    <property type="match status" value="1"/>
</dbReference>
<feature type="domain" description="Amino acid permease/ SLC12A" evidence="6">
    <location>
        <begin position="131"/>
        <end position="186"/>
    </location>
</feature>
<dbReference type="InterPro" id="IPR004841">
    <property type="entry name" value="AA-permease/SLC12A_dom"/>
</dbReference>
<dbReference type="PANTHER" id="PTHR43243">
    <property type="entry name" value="INNER MEMBRANE TRANSPORTER YGJI-RELATED"/>
    <property type="match status" value="1"/>
</dbReference>
<dbReference type="PANTHER" id="PTHR43243:SF17">
    <property type="entry name" value="CATIONIC AMINO ACID TRANSPORTER-RELATED"/>
    <property type="match status" value="1"/>
</dbReference>
<evidence type="ECO:0000313" key="8">
    <source>
        <dbReference type="Proteomes" id="UP000814243"/>
    </source>
</evidence>
<evidence type="ECO:0000313" key="7">
    <source>
        <dbReference type="EMBL" id="KAH9630351.1"/>
    </source>
</evidence>
<keyword evidence="2 5" id="KW-0812">Transmembrane</keyword>
<evidence type="ECO:0000256" key="4">
    <source>
        <dbReference type="ARBA" id="ARBA00023136"/>
    </source>
</evidence>
<feature type="transmembrane region" description="Helical" evidence="5">
    <location>
        <begin position="137"/>
        <end position="157"/>
    </location>
</feature>
<dbReference type="GO" id="GO:0005886">
    <property type="term" value="C:plasma membrane"/>
    <property type="evidence" value="ECO:0007669"/>
    <property type="project" value="TreeGrafter"/>
</dbReference>
<feature type="non-terminal residue" evidence="7">
    <location>
        <position position="1"/>
    </location>
</feature>
<evidence type="ECO:0000256" key="2">
    <source>
        <dbReference type="ARBA" id="ARBA00022692"/>
    </source>
</evidence>
<keyword evidence="3 5" id="KW-1133">Transmembrane helix</keyword>